<reference evidence="1" key="1">
    <citation type="journal article" date="2020" name="Cell">
        <title>Large-Scale Comparative Analyses of Tick Genomes Elucidate Their Genetic Diversity and Vector Capacities.</title>
        <authorList>
            <consortium name="Tick Genome and Microbiome Consortium (TIGMIC)"/>
            <person name="Jia N."/>
            <person name="Wang J."/>
            <person name="Shi W."/>
            <person name="Du L."/>
            <person name="Sun Y."/>
            <person name="Zhan W."/>
            <person name="Jiang J.F."/>
            <person name="Wang Q."/>
            <person name="Zhang B."/>
            <person name="Ji P."/>
            <person name="Bell-Sakyi L."/>
            <person name="Cui X.M."/>
            <person name="Yuan T.T."/>
            <person name="Jiang B.G."/>
            <person name="Yang W.F."/>
            <person name="Lam T.T."/>
            <person name="Chang Q.C."/>
            <person name="Ding S.J."/>
            <person name="Wang X.J."/>
            <person name="Zhu J.G."/>
            <person name="Ruan X.D."/>
            <person name="Zhao L."/>
            <person name="Wei J.T."/>
            <person name="Ye R.Z."/>
            <person name="Que T.C."/>
            <person name="Du C.H."/>
            <person name="Zhou Y.H."/>
            <person name="Cheng J.X."/>
            <person name="Dai P.F."/>
            <person name="Guo W.B."/>
            <person name="Han X.H."/>
            <person name="Huang E.J."/>
            <person name="Li L.F."/>
            <person name="Wei W."/>
            <person name="Gao Y.C."/>
            <person name="Liu J.Z."/>
            <person name="Shao H.Z."/>
            <person name="Wang X."/>
            <person name="Wang C.C."/>
            <person name="Yang T.C."/>
            <person name="Huo Q.B."/>
            <person name="Li W."/>
            <person name="Chen H.Y."/>
            <person name="Chen S.E."/>
            <person name="Zhou L.G."/>
            <person name="Ni X.B."/>
            <person name="Tian J.H."/>
            <person name="Sheng Y."/>
            <person name="Liu T."/>
            <person name="Pan Y.S."/>
            <person name="Xia L.Y."/>
            <person name="Li J."/>
            <person name="Zhao F."/>
            <person name="Cao W.C."/>
        </authorList>
    </citation>
    <scope>NUCLEOTIDE SEQUENCE</scope>
    <source>
        <strain evidence="1">Rsan-2018</strain>
    </source>
</reference>
<sequence length="68" mass="7540">MSLPLSRRGSQSGFPICHLSGEDASVAVRAPHVVGATVPDELRLRHAVPLLRHLVQKLLRQRFSRMTS</sequence>
<proteinExistence type="predicted"/>
<keyword evidence="2" id="KW-1185">Reference proteome</keyword>
<reference evidence="1" key="2">
    <citation type="submission" date="2021-09" db="EMBL/GenBank/DDBJ databases">
        <authorList>
            <person name="Jia N."/>
            <person name="Wang J."/>
            <person name="Shi W."/>
            <person name="Du L."/>
            <person name="Sun Y."/>
            <person name="Zhan W."/>
            <person name="Jiang J."/>
            <person name="Wang Q."/>
            <person name="Zhang B."/>
            <person name="Ji P."/>
            <person name="Sakyi L.B."/>
            <person name="Cui X."/>
            <person name="Yuan T."/>
            <person name="Jiang B."/>
            <person name="Yang W."/>
            <person name="Lam T.T.-Y."/>
            <person name="Chang Q."/>
            <person name="Ding S."/>
            <person name="Wang X."/>
            <person name="Zhu J."/>
            <person name="Ruan X."/>
            <person name="Zhao L."/>
            <person name="Wei J."/>
            <person name="Que T."/>
            <person name="Du C."/>
            <person name="Cheng J."/>
            <person name="Dai P."/>
            <person name="Han X."/>
            <person name="Huang E."/>
            <person name="Gao Y."/>
            <person name="Liu J."/>
            <person name="Shao H."/>
            <person name="Ye R."/>
            <person name="Li L."/>
            <person name="Wei W."/>
            <person name="Wang X."/>
            <person name="Wang C."/>
            <person name="Huo Q."/>
            <person name="Li W."/>
            <person name="Guo W."/>
            <person name="Chen H."/>
            <person name="Chen S."/>
            <person name="Zhou L."/>
            <person name="Zhou L."/>
            <person name="Ni X."/>
            <person name="Tian J."/>
            <person name="Zhou Y."/>
            <person name="Sheng Y."/>
            <person name="Liu T."/>
            <person name="Pan Y."/>
            <person name="Xia L."/>
            <person name="Li J."/>
            <person name="Zhao F."/>
            <person name="Cao W."/>
        </authorList>
    </citation>
    <scope>NUCLEOTIDE SEQUENCE</scope>
    <source>
        <strain evidence="1">Rsan-2018</strain>
        <tissue evidence="1">Larvae</tissue>
    </source>
</reference>
<accession>A0A9D4T6R4</accession>
<organism evidence="1 2">
    <name type="scientific">Rhipicephalus sanguineus</name>
    <name type="common">Brown dog tick</name>
    <name type="synonym">Ixodes sanguineus</name>
    <dbReference type="NCBI Taxonomy" id="34632"/>
    <lineage>
        <taxon>Eukaryota</taxon>
        <taxon>Metazoa</taxon>
        <taxon>Ecdysozoa</taxon>
        <taxon>Arthropoda</taxon>
        <taxon>Chelicerata</taxon>
        <taxon>Arachnida</taxon>
        <taxon>Acari</taxon>
        <taxon>Parasitiformes</taxon>
        <taxon>Ixodida</taxon>
        <taxon>Ixodoidea</taxon>
        <taxon>Ixodidae</taxon>
        <taxon>Rhipicephalinae</taxon>
        <taxon>Rhipicephalus</taxon>
        <taxon>Rhipicephalus</taxon>
    </lineage>
</organism>
<evidence type="ECO:0000313" key="2">
    <source>
        <dbReference type="Proteomes" id="UP000821837"/>
    </source>
</evidence>
<protein>
    <submittedName>
        <fullName evidence="1">Uncharacterized protein</fullName>
    </submittedName>
</protein>
<dbReference type="EMBL" id="JABSTV010001246">
    <property type="protein sequence ID" value="KAH7975369.1"/>
    <property type="molecule type" value="Genomic_DNA"/>
</dbReference>
<name>A0A9D4T6R4_RHISA</name>
<comment type="caution">
    <text evidence="1">The sequence shown here is derived from an EMBL/GenBank/DDBJ whole genome shotgun (WGS) entry which is preliminary data.</text>
</comment>
<evidence type="ECO:0000313" key="1">
    <source>
        <dbReference type="EMBL" id="KAH7975369.1"/>
    </source>
</evidence>
<gene>
    <name evidence="1" type="ORF">HPB52_000630</name>
</gene>
<dbReference type="Proteomes" id="UP000821837">
    <property type="component" value="Chromosome 10"/>
</dbReference>
<dbReference type="AlphaFoldDB" id="A0A9D4T6R4"/>